<dbReference type="InterPro" id="IPR013815">
    <property type="entry name" value="ATP_grasp_subdomain_1"/>
</dbReference>
<evidence type="ECO:0000313" key="2">
    <source>
        <dbReference type="EMBL" id="PKG27468.1"/>
    </source>
</evidence>
<evidence type="ECO:0000313" key="3">
    <source>
        <dbReference type="Proteomes" id="UP000233343"/>
    </source>
</evidence>
<gene>
    <name evidence="2" type="ORF">CWS20_18975</name>
</gene>
<dbReference type="AlphaFoldDB" id="A0A2N0ZD81"/>
<comment type="caution">
    <text evidence="2">The sequence shown here is derived from an EMBL/GenBank/DDBJ whole genome shotgun (WGS) entry which is preliminary data.</text>
</comment>
<protein>
    <recommendedName>
        <fullName evidence="1">ATP-grasp fold RimK-type domain-containing protein</fullName>
    </recommendedName>
</protein>
<dbReference type="Pfam" id="PF08443">
    <property type="entry name" value="RimK"/>
    <property type="match status" value="1"/>
</dbReference>
<keyword evidence="3" id="KW-1185">Reference proteome</keyword>
<dbReference type="Proteomes" id="UP000233343">
    <property type="component" value="Unassembled WGS sequence"/>
</dbReference>
<proteinExistence type="predicted"/>
<feature type="domain" description="ATP-grasp fold RimK-type" evidence="1">
    <location>
        <begin position="5"/>
        <end position="93"/>
    </location>
</feature>
<dbReference type="SUPFAM" id="SSF56059">
    <property type="entry name" value="Glutathione synthetase ATP-binding domain-like"/>
    <property type="match status" value="1"/>
</dbReference>
<evidence type="ECO:0000259" key="1">
    <source>
        <dbReference type="Pfam" id="PF08443"/>
    </source>
</evidence>
<name>A0A2N0ZD81_9BACI</name>
<reference evidence="2 3" key="1">
    <citation type="journal article" date="2010" name="Int. J. Syst. Evol. Microbiol.">
        <title>Bacillus horneckiae sp. nov., isolated from a spacecraft-assembly clean room.</title>
        <authorList>
            <person name="Vaishampayan P."/>
            <person name="Probst A."/>
            <person name="Krishnamurthi S."/>
            <person name="Ghosh S."/>
            <person name="Osman S."/>
            <person name="McDowall A."/>
            <person name="Ruckmani A."/>
            <person name="Mayilraj S."/>
            <person name="Venkateswaran K."/>
        </authorList>
    </citation>
    <scope>NUCLEOTIDE SEQUENCE [LARGE SCALE GENOMIC DNA]</scope>
    <source>
        <strain evidence="3">1PO1SC</strain>
    </source>
</reference>
<dbReference type="STRING" id="549687.GCA_001636335_00325"/>
<dbReference type="EMBL" id="PISD01000043">
    <property type="protein sequence ID" value="PKG27468.1"/>
    <property type="molecule type" value="Genomic_DNA"/>
</dbReference>
<organism evidence="2 3">
    <name type="scientific">Cytobacillus horneckiae</name>
    <dbReference type="NCBI Taxonomy" id="549687"/>
    <lineage>
        <taxon>Bacteria</taxon>
        <taxon>Bacillati</taxon>
        <taxon>Bacillota</taxon>
        <taxon>Bacilli</taxon>
        <taxon>Bacillales</taxon>
        <taxon>Bacillaceae</taxon>
        <taxon>Cytobacillus</taxon>
    </lineage>
</organism>
<dbReference type="InterPro" id="IPR013651">
    <property type="entry name" value="ATP-grasp_RimK-type"/>
</dbReference>
<dbReference type="Gene3D" id="3.30.1490.20">
    <property type="entry name" value="ATP-grasp fold, A domain"/>
    <property type="match status" value="1"/>
</dbReference>
<sequence>MELSKINQYTALTKNGIRTPKTIGAVGTDQIIQAAERLGTVPFITKHNRAGKGLGVQLFQSVDSLKAYILSEEFEESIDGITLIQEYIQSEDSFGFLCVKKRSCGYKKHLLAVELLSR</sequence>
<dbReference type="GO" id="GO:0005524">
    <property type="term" value="F:ATP binding"/>
    <property type="evidence" value="ECO:0007669"/>
    <property type="project" value="InterPro"/>
</dbReference>
<accession>A0A2N0ZD81</accession>